<keyword evidence="3" id="KW-1185">Reference proteome</keyword>
<dbReference type="Pfam" id="PF11604">
    <property type="entry name" value="CusF_Ec"/>
    <property type="match status" value="1"/>
</dbReference>
<organism evidence="2 3">
    <name type="scientific">Roseateles aquatilis</name>
    <dbReference type="NCBI Taxonomy" id="431061"/>
    <lineage>
        <taxon>Bacteria</taxon>
        <taxon>Pseudomonadati</taxon>
        <taxon>Pseudomonadota</taxon>
        <taxon>Betaproteobacteria</taxon>
        <taxon>Burkholderiales</taxon>
        <taxon>Sphaerotilaceae</taxon>
        <taxon>Roseateles</taxon>
    </lineage>
</organism>
<dbReference type="InterPro" id="IPR021647">
    <property type="entry name" value="CusF_Ec"/>
</dbReference>
<evidence type="ECO:0000313" key="3">
    <source>
        <dbReference type="Proteomes" id="UP000197468"/>
    </source>
</evidence>
<accession>A0A246JGP9</accession>
<dbReference type="EMBL" id="NIOF01000003">
    <property type="protein sequence ID" value="OWQ91427.1"/>
    <property type="molecule type" value="Genomic_DNA"/>
</dbReference>
<dbReference type="RefSeq" id="WP_088384843.1">
    <property type="nucleotide sequence ID" value="NZ_NIOF01000003.1"/>
</dbReference>
<dbReference type="Gene3D" id="2.40.50.320">
    <property type="entry name" value="Copper binding periplasmic protein CusF"/>
    <property type="match status" value="1"/>
</dbReference>
<feature type="chain" id="PRO_5013326650" description="RND transporter" evidence="1">
    <location>
        <begin position="26"/>
        <end position="110"/>
    </location>
</feature>
<evidence type="ECO:0008006" key="4">
    <source>
        <dbReference type="Google" id="ProtNLM"/>
    </source>
</evidence>
<dbReference type="Proteomes" id="UP000197468">
    <property type="component" value="Unassembled WGS sequence"/>
</dbReference>
<reference evidence="2 3" key="1">
    <citation type="journal article" date="2008" name="Int. J. Syst. Evol. Microbiol.">
        <title>Description of Roseateles aquatilis sp. nov. and Roseateles terrae sp. nov., in the class Betaproteobacteria, and emended description of the genus Roseateles.</title>
        <authorList>
            <person name="Gomila M."/>
            <person name="Bowien B."/>
            <person name="Falsen E."/>
            <person name="Moore E.R."/>
            <person name="Lalucat J."/>
        </authorList>
    </citation>
    <scope>NUCLEOTIDE SEQUENCE [LARGE SCALE GENOMIC DNA]</scope>
    <source>
        <strain evidence="2 3">CCUG 48205</strain>
    </source>
</reference>
<feature type="signal peptide" evidence="1">
    <location>
        <begin position="1"/>
        <end position="25"/>
    </location>
</feature>
<dbReference type="AlphaFoldDB" id="A0A246JGP9"/>
<evidence type="ECO:0000313" key="2">
    <source>
        <dbReference type="EMBL" id="OWQ91427.1"/>
    </source>
</evidence>
<gene>
    <name evidence="2" type="ORF">CDN99_09740</name>
</gene>
<dbReference type="InterPro" id="IPR042230">
    <property type="entry name" value="CusF_sf"/>
</dbReference>
<name>A0A246JGP9_9BURK</name>
<sequence>MNVRAFALSAALAAAASLAPWAAVAANDATSTADERPPSGNFTLGEIKKVDASQGKLTIKHGPIENLGMPAMTMVFRADASVMAGLQAGDQVKFKADKVDGAIRILELQK</sequence>
<evidence type="ECO:0000256" key="1">
    <source>
        <dbReference type="SAM" id="SignalP"/>
    </source>
</evidence>
<keyword evidence="1" id="KW-0732">Signal</keyword>
<proteinExistence type="predicted"/>
<protein>
    <recommendedName>
        <fullName evidence="4">RND transporter</fullName>
    </recommendedName>
</protein>
<comment type="caution">
    <text evidence="2">The sequence shown here is derived from an EMBL/GenBank/DDBJ whole genome shotgun (WGS) entry which is preliminary data.</text>
</comment>
<dbReference type="OrthoDB" id="9180744at2"/>